<dbReference type="Proteomes" id="UP001310594">
    <property type="component" value="Unassembled WGS sequence"/>
</dbReference>
<organism evidence="1 2">
    <name type="scientific">Elasticomyces elasticus</name>
    <dbReference type="NCBI Taxonomy" id="574655"/>
    <lineage>
        <taxon>Eukaryota</taxon>
        <taxon>Fungi</taxon>
        <taxon>Dikarya</taxon>
        <taxon>Ascomycota</taxon>
        <taxon>Pezizomycotina</taxon>
        <taxon>Dothideomycetes</taxon>
        <taxon>Dothideomycetidae</taxon>
        <taxon>Mycosphaerellales</taxon>
        <taxon>Teratosphaeriaceae</taxon>
        <taxon>Elasticomyces</taxon>
    </lineage>
</organism>
<gene>
    <name evidence="1" type="ORF">LTR97_010392</name>
</gene>
<protein>
    <submittedName>
        <fullName evidence="1">Uncharacterized protein</fullName>
    </submittedName>
</protein>
<name>A0AAN7VY69_9PEZI</name>
<proteinExistence type="predicted"/>
<comment type="caution">
    <text evidence="1">The sequence shown here is derived from an EMBL/GenBank/DDBJ whole genome shotgun (WGS) entry which is preliminary data.</text>
</comment>
<dbReference type="EMBL" id="JAVRQU010000018">
    <property type="protein sequence ID" value="KAK5692916.1"/>
    <property type="molecule type" value="Genomic_DNA"/>
</dbReference>
<evidence type="ECO:0000313" key="1">
    <source>
        <dbReference type="EMBL" id="KAK5692916.1"/>
    </source>
</evidence>
<accession>A0AAN7VY69</accession>
<dbReference type="AlphaFoldDB" id="A0AAN7VY69"/>
<reference evidence="1" key="1">
    <citation type="submission" date="2023-08" db="EMBL/GenBank/DDBJ databases">
        <title>Black Yeasts Isolated from many extreme environments.</title>
        <authorList>
            <person name="Coleine C."/>
            <person name="Stajich J.E."/>
            <person name="Selbmann L."/>
        </authorList>
    </citation>
    <scope>NUCLEOTIDE SEQUENCE</scope>
    <source>
        <strain evidence="1">CCFEE 5810</strain>
    </source>
</reference>
<evidence type="ECO:0000313" key="2">
    <source>
        <dbReference type="Proteomes" id="UP001310594"/>
    </source>
</evidence>
<sequence length="118" mass="12800">MPTTLANPSQATKDGILLPLLDAHLNGSLGKDVFDFATTLFNADAVAEMEMEGKEERREAFPANGAGEVMVCRSLMRAYVALRKLGEGTNAEELRAIADKYYSKGTVDDELTSVIMGR</sequence>